<dbReference type="EMBL" id="LT671858">
    <property type="protein sequence ID" value="SIM41843.1"/>
    <property type="molecule type" value="Genomic_DNA"/>
</dbReference>
<dbReference type="InterPro" id="IPR002771">
    <property type="entry name" value="Multi_antbiot-R_MarC"/>
</dbReference>
<evidence type="ECO:0000313" key="11">
    <source>
        <dbReference type="Proteomes" id="UP000195607"/>
    </source>
</evidence>
<dbReference type="Pfam" id="PF01914">
    <property type="entry name" value="MarC"/>
    <property type="match status" value="1"/>
</dbReference>
<organism evidence="8 11">
    <name type="scientific">Cuniculiplasma divulgatum</name>
    <dbReference type="NCBI Taxonomy" id="1673428"/>
    <lineage>
        <taxon>Archaea</taxon>
        <taxon>Methanobacteriati</taxon>
        <taxon>Thermoplasmatota</taxon>
        <taxon>Thermoplasmata</taxon>
        <taxon>Thermoplasmatales</taxon>
        <taxon>Cuniculiplasmataceae</taxon>
        <taxon>Cuniculiplasma</taxon>
    </lineage>
</organism>
<protein>
    <recommendedName>
        <fullName evidence="7">UPF0056 membrane protein</fullName>
    </recommendedName>
</protein>
<feature type="transmembrane region" description="Helical" evidence="7">
    <location>
        <begin position="20"/>
        <end position="41"/>
    </location>
</feature>
<comment type="caution">
    <text evidence="7">Lacks conserved residue(s) required for the propagation of feature annotation.</text>
</comment>
<comment type="similarity">
    <text evidence="2 7">Belongs to the UPF0056 (MarC) family.</text>
</comment>
<evidence type="ECO:0000313" key="8">
    <source>
        <dbReference type="EMBL" id="SIM41843.1"/>
    </source>
</evidence>
<dbReference type="PANTHER" id="PTHR33508:SF1">
    <property type="entry name" value="UPF0056 MEMBRANE PROTEIN YHCE"/>
    <property type="match status" value="1"/>
</dbReference>
<keyword evidence="4 7" id="KW-0812">Transmembrane</keyword>
<gene>
    <name evidence="9" type="ORF">CPM_0393</name>
    <name evidence="8" type="ORF">CSP5_0421</name>
</gene>
<evidence type="ECO:0000256" key="1">
    <source>
        <dbReference type="ARBA" id="ARBA00004651"/>
    </source>
</evidence>
<dbReference type="Proteomes" id="UP000195607">
    <property type="component" value="Chromosome I"/>
</dbReference>
<proteinExistence type="inferred from homology"/>
<accession>A0A1N5T0F7</accession>
<keyword evidence="10" id="KW-1185">Reference proteome</keyword>
<dbReference type="Proteomes" id="UP000187822">
    <property type="component" value="Chromosome I"/>
</dbReference>
<feature type="transmembrane region" description="Helical" evidence="7">
    <location>
        <begin position="154"/>
        <end position="173"/>
    </location>
</feature>
<evidence type="ECO:0000256" key="5">
    <source>
        <dbReference type="ARBA" id="ARBA00022989"/>
    </source>
</evidence>
<keyword evidence="3" id="KW-1003">Cell membrane</keyword>
<dbReference type="NCBIfam" id="TIGR00427">
    <property type="entry name" value="NAAT family transporter"/>
    <property type="match status" value="1"/>
</dbReference>
<comment type="subcellular location">
    <subcellularLocation>
        <location evidence="1 7">Cell membrane</location>
        <topology evidence="1 7">Multi-pass membrane protein</topology>
    </subcellularLocation>
</comment>
<reference evidence="8 11" key="1">
    <citation type="submission" date="2016-04" db="EMBL/GenBank/DDBJ databases">
        <authorList>
            <person name="Evans L.H."/>
            <person name="Alamgir A."/>
            <person name="Owens N."/>
            <person name="Weber N.D."/>
            <person name="Virtaneva K."/>
            <person name="Barbian K."/>
            <person name="Babar A."/>
            <person name="Rosenke K."/>
        </authorList>
    </citation>
    <scope>NUCLEOTIDE SEQUENCE [LARGE SCALE GENOMIC DNA]</scope>
    <source>
        <strain evidence="8">S5</strain>
        <strain evidence="11">S5(T) (JCM 30642 \VKM B-2941)</strain>
    </source>
</reference>
<evidence type="ECO:0000256" key="3">
    <source>
        <dbReference type="ARBA" id="ARBA00022475"/>
    </source>
</evidence>
<evidence type="ECO:0000256" key="2">
    <source>
        <dbReference type="ARBA" id="ARBA00009784"/>
    </source>
</evidence>
<dbReference type="EMBL" id="LT719092">
    <property type="protein sequence ID" value="SJK84278.1"/>
    <property type="molecule type" value="Genomic_DNA"/>
</dbReference>
<evidence type="ECO:0000256" key="6">
    <source>
        <dbReference type="ARBA" id="ARBA00023136"/>
    </source>
</evidence>
<evidence type="ECO:0000256" key="4">
    <source>
        <dbReference type="ARBA" id="ARBA00022692"/>
    </source>
</evidence>
<dbReference type="KEGG" id="cdiv:CPM_0393"/>
<feature type="transmembrane region" description="Helical" evidence="7">
    <location>
        <begin position="53"/>
        <end position="72"/>
    </location>
</feature>
<keyword evidence="5 7" id="KW-1133">Transmembrane helix</keyword>
<dbReference type="RefSeq" id="WP_021789112.1">
    <property type="nucleotide sequence ID" value="NZ_LT671858.1"/>
</dbReference>
<evidence type="ECO:0000313" key="10">
    <source>
        <dbReference type="Proteomes" id="UP000187822"/>
    </source>
</evidence>
<sequence>MAIALSIVEMIEFAGYSLAAMFAIMNPIGAIPTLVFLTDGYSKKEKMITIRRSIYMASGMIVGFVLVGYYIFEGLGININDFKVAGGILLFKVAFDMLQGKTSNTKLTREESQEGKQQEDVGIVPIGTPLLAGPGSITTAILLNAKANTIPLKFSFGIALVILFIISYFILYFSSSIASKIGKTGTTVISRIMGLLLASIAIELITTGIIAIAAGI</sequence>
<feature type="transmembrane region" description="Helical" evidence="7">
    <location>
        <begin position="194"/>
        <end position="214"/>
    </location>
</feature>
<dbReference type="GeneID" id="41587723"/>
<evidence type="ECO:0000256" key="7">
    <source>
        <dbReference type="RuleBase" id="RU362048"/>
    </source>
</evidence>
<dbReference type="AlphaFoldDB" id="A0A1N5T0F7"/>
<evidence type="ECO:0000313" key="9">
    <source>
        <dbReference type="EMBL" id="SJK84278.1"/>
    </source>
</evidence>
<reference evidence="9" key="2">
    <citation type="submission" date="2016-06" db="EMBL/GenBank/DDBJ databases">
        <authorList>
            <person name="Olsen C.W."/>
            <person name="Carey S."/>
            <person name="Hinshaw L."/>
            <person name="Karasin A.I."/>
        </authorList>
    </citation>
    <scope>NUCLEOTIDE SEQUENCE [LARGE SCALE GENOMIC DNA]</scope>
    <source>
        <strain evidence="9">PM4</strain>
    </source>
</reference>
<dbReference type="GO" id="GO:0005886">
    <property type="term" value="C:plasma membrane"/>
    <property type="evidence" value="ECO:0007669"/>
    <property type="project" value="UniProtKB-SubCell"/>
</dbReference>
<dbReference type="PANTHER" id="PTHR33508">
    <property type="entry name" value="UPF0056 MEMBRANE PROTEIN YHCE"/>
    <property type="match status" value="1"/>
</dbReference>
<reference evidence="10" key="3">
    <citation type="submission" date="2016-06" db="EMBL/GenBank/DDBJ databases">
        <authorList>
            <person name="Toshchakov V.S."/>
        </authorList>
    </citation>
    <scope>NUCLEOTIDE SEQUENCE [LARGE SCALE GENOMIC DNA]</scope>
    <source>
        <strain>PM4 (JCM 30641</strain>
        <strain evidence="10">\VKM B-2940)</strain>
    </source>
</reference>
<dbReference type="STRING" id="1673428.CPM_0393"/>
<keyword evidence="6 7" id="KW-0472">Membrane</keyword>
<name>A0A1N5T0F7_9ARCH</name>
<feature type="transmembrane region" description="Helical" evidence="7">
    <location>
        <begin position="121"/>
        <end position="142"/>
    </location>
</feature>